<dbReference type="OMA" id="LHCHPLK"/>
<dbReference type="InterPro" id="IPR001841">
    <property type="entry name" value="Znf_RING"/>
</dbReference>
<dbReference type="SMART" id="SM00588">
    <property type="entry name" value="NEUZ"/>
    <property type="match status" value="2"/>
</dbReference>
<keyword evidence="10" id="KW-1185">Reference proteome</keyword>
<evidence type="ECO:0000259" key="7">
    <source>
        <dbReference type="PROSITE" id="PS50089"/>
    </source>
</evidence>
<reference evidence="9" key="2">
    <citation type="submission" date="2025-08" db="UniProtKB">
        <authorList>
            <consortium name="Ensembl"/>
        </authorList>
    </citation>
    <scope>IDENTIFICATION</scope>
</reference>
<dbReference type="Pfam" id="PF07177">
    <property type="entry name" value="Neuralized"/>
    <property type="match status" value="2"/>
</dbReference>
<dbReference type="PROSITE" id="PS50089">
    <property type="entry name" value="ZF_RING_2"/>
    <property type="match status" value="1"/>
</dbReference>
<dbReference type="InterPro" id="IPR037962">
    <property type="entry name" value="Neuralized"/>
</dbReference>
<evidence type="ECO:0000256" key="2">
    <source>
        <dbReference type="ARBA" id="ARBA00022737"/>
    </source>
</evidence>
<dbReference type="GeneTree" id="ENSGT00940000166233"/>
<keyword evidence="3 5" id="KW-0863">Zinc-finger</keyword>
<dbReference type="Ensembl" id="ENSCSAVT00000010070.1">
    <property type="protein sequence ID" value="ENSCSAVP00000009949.1"/>
    <property type="gene ID" value="ENSCSAVG00000005862.1"/>
</dbReference>
<dbReference type="Pfam" id="PF13920">
    <property type="entry name" value="zf-C3HC4_3"/>
    <property type="match status" value="1"/>
</dbReference>
<dbReference type="InterPro" id="IPR043136">
    <property type="entry name" value="B30.2/SPRY_sf"/>
</dbReference>
<dbReference type="AlphaFoldDB" id="H2YX88"/>
<evidence type="ECO:0000256" key="3">
    <source>
        <dbReference type="ARBA" id="ARBA00022771"/>
    </source>
</evidence>
<evidence type="ECO:0000259" key="8">
    <source>
        <dbReference type="PROSITE" id="PS51065"/>
    </source>
</evidence>
<name>H2YX88_CIOSA</name>
<dbReference type="HOGENOM" id="CLU_013230_1_0_1"/>
<evidence type="ECO:0008006" key="11">
    <source>
        <dbReference type="Google" id="ProtNLM"/>
    </source>
</evidence>
<dbReference type="PANTHER" id="PTHR12429:SF6">
    <property type="entry name" value="PROTEIN NEURALIZED"/>
    <property type="match status" value="1"/>
</dbReference>
<accession>H2YX88</accession>
<protein>
    <recommendedName>
        <fullName evidence="11">RING-type domain-containing protein</fullName>
    </recommendedName>
</protein>
<feature type="domain" description="RING-type" evidence="7">
    <location>
        <begin position="439"/>
        <end position="480"/>
    </location>
</feature>
<dbReference type="eggNOG" id="KOG4172">
    <property type="taxonomic scope" value="Eukaryota"/>
</dbReference>
<dbReference type="FunFam" id="2.60.120.920:FF:000005">
    <property type="entry name" value="Putative E3 ubiquitin-protein ligase NEURL1B"/>
    <property type="match status" value="1"/>
</dbReference>
<dbReference type="InterPro" id="IPR013083">
    <property type="entry name" value="Znf_RING/FYVE/PHD"/>
</dbReference>
<keyword evidence="4" id="KW-0862">Zinc</keyword>
<feature type="domain" description="NHR" evidence="8">
    <location>
        <begin position="194"/>
        <end position="349"/>
    </location>
</feature>
<proteinExistence type="predicted"/>
<dbReference type="GO" id="GO:0008270">
    <property type="term" value="F:zinc ion binding"/>
    <property type="evidence" value="ECO:0007669"/>
    <property type="project" value="UniProtKB-KW"/>
</dbReference>
<evidence type="ECO:0000313" key="10">
    <source>
        <dbReference type="Proteomes" id="UP000007875"/>
    </source>
</evidence>
<feature type="domain" description="NHR" evidence="8">
    <location>
        <begin position="3"/>
        <end position="158"/>
    </location>
</feature>
<organism evidence="9 10">
    <name type="scientific">Ciona savignyi</name>
    <name type="common">Pacific transparent sea squirt</name>
    <dbReference type="NCBI Taxonomy" id="51511"/>
    <lineage>
        <taxon>Eukaryota</taxon>
        <taxon>Metazoa</taxon>
        <taxon>Chordata</taxon>
        <taxon>Tunicata</taxon>
        <taxon>Ascidiacea</taxon>
        <taxon>Phlebobranchia</taxon>
        <taxon>Cionidae</taxon>
        <taxon>Ciona</taxon>
    </lineage>
</organism>
<dbReference type="PANTHER" id="PTHR12429">
    <property type="entry name" value="NEURALIZED"/>
    <property type="match status" value="1"/>
</dbReference>
<dbReference type="PROSITE" id="PS51065">
    <property type="entry name" value="NHR"/>
    <property type="match status" value="2"/>
</dbReference>
<dbReference type="Proteomes" id="UP000007875">
    <property type="component" value="Unassembled WGS sequence"/>
</dbReference>
<dbReference type="FunCoup" id="H2YX88">
    <property type="interactions" value="14"/>
</dbReference>
<keyword evidence="2" id="KW-0677">Repeat</keyword>
<dbReference type="Gene3D" id="3.30.40.10">
    <property type="entry name" value="Zinc/RING finger domain, C3HC4 (zinc finger)"/>
    <property type="match status" value="1"/>
</dbReference>
<evidence type="ECO:0000256" key="4">
    <source>
        <dbReference type="ARBA" id="ARBA00022833"/>
    </source>
</evidence>
<evidence type="ECO:0000313" key="9">
    <source>
        <dbReference type="Ensembl" id="ENSCSAVP00000009949.1"/>
    </source>
</evidence>
<evidence type="ECO:0000256" key="1">
    <source>
        <dbReference type="ARBA" id="ARBA00022723"/>
    </source>
</evidence>
<evidence type="ECO:0000256" key="6">
    <source>
        <dbReference type="SAM" id="MobiDB-lite"/>
    </source>
</evidence>
<dbReference type="GO" id="GO:0061630">
    <property type="term" value="F:ubiquitin protein ligase activity"/>
    <property type="evidence" value="ECO:0007669"/>
    <property type="project" value="TreeGrafter"/>
</dbReference>
<dbReference type="SUPFAM" id="SSF57850">
    <property type="entry name" value="RING/U-box"/>
    <property type="match status" value="1"/>
</dbReference>
<dbReference type="InParanoid" id="H2YX88"/>
<keyword evidence="1" id="KW-0479">Metal-binding</keyword>
<reference evidence="10" key="1">
    <citation type="submission" date="2003-08" db="EMBL/GenBank/DDBJ databases">
        <authorList>
            <person name="Birren B."/>
            <person name="Nusbaum C."/>
            <person name="Abebe A."/>
            <person name="Abouelleil A."/>
            <person name="Adekoya E."/>
            <person name="Ait-zahra M."/>
            <person name="Allen N."/>
            <person name="Allen T."/>
            <person name="An P."/>
            <person name="Anderson M."/>
            <person name="Anderson S."/>
            <person name="Arachchi H."/>
            <person name="Armbruster J."/>
            <person name="Bachantsang P."/>
            <person name="Baldwin J."/>
            <person name="Barry A."/>
            <person name="Bayul T."/>
            <person name="Blitshsteyn B."/>
            <person name="Bloom T."/>
            <person name="Blye J."/>
            <person name="Boguslavskiy L."/>
            <person name="Borowsky M."/>
            <person name="Boukhgalter B."/>
            <person name="Brunache A."/>
            <person name="Butler J."/>
            <person name="Calixte N."/>
            <person name="Calvo S."/>
            <person name="Camarata J."/>
            <person name="Campo K."/>
            <person name="Chang J."/>
            <person name="Cheshatsang Y."/>
            <person name="Citroen M."/>
            <person name="Collymore A."/>
            <person name="Considine T."/>
            <person name="Cook A."/>
            <person name="Cooke P."/>
            <person name="Corum B."/>
            <person name="Cuomo C."/>
            <person name="David R."/>
            <person name="Dawoe T."/>
            <person name="Degray S."/>
            <person name="Dodge S."/>
            <person name="Dooley K."/>
            <person name="Dorje P."/>
            <person name="Dorjee K."/>
            <person name="Dorris L."/>
            <person name="Duffey N."/>
            <person name="Dupes A."/>
            <person name="Elkins T."/>
            <person name="Engels R."/>
            <person name="Erickson J."/>
            <person name="Farina A."/>
            <person name="Faro S."/>
            <person name="Ferreira P."/>
            <person name="Fischer H."/>
            <person name="Fitzgerald M."/>
            <person name="Foley K."/>
            <person name="Gage D."/>
            <person name="Galagan J."/>
            <person name="Gearin G."/>
            <person name="Gnerre S."/>
            <person name="Gnirke A."/>
            <person name="Goyette A."/>
            <person name="Graham J."/>
            <person name="Grandbois E."/>
            <person name="Gyaltsen K."/>
            <person name="Hafez N."/>
            <person name="Hagopian D."/>
            <person name="Hagos B."/>
            <person name="Hall J."/>
            <person name="Hatcher B."/>
            <person name="Heller A."/>
            <person name="Higgins H."/>
            <person name="Honan T."/>
            <person name="Horn A."/>
            <person name="Houde N."/>
            <person name="Hughes L."/>
            <person name="Hulme W."/>
            <person name="Husby E."/>
            <person name="Iliev I."/>
            <person name="Jaffe D."/>
            <person name="Jones C."/>
            <person name="Kamal M."/>
            <person name="Kamat A."/>
            <person name="Kamvysselis M."/>
            <person name="Karlsson E."/>
            <person name="Kells C."/>
            <person name="Kieu A."/>
            <person name="Kisner P."/>
            <person name="Kodira C."/>
            <person name="Kulbokas E."/>
            <person name="Labutti K."/>
            <person name="Lama D."/>
            <person name="Landers T."/>
            <person name="Leger J."/>
            <person name="Levine S."/>
            <person name="Lewis D."/>
            <person name="Lewis T."/>
            <person name="Lindblad-toh K."/>
            <person name="Liu X."/>
            <person name="Lokyitsang T."/>
            <person name="Lokyitsang Y."/>
            <person name="Lucien O."/>
            <person name="Lui A."/>
            <person name="Ma L.J."/>
            <person name="Mabbitt R."/>
            <person name="Macdonald J."/>
            <person name="Maclean C."/>
            <person name="Major J."/>
            <person name="Manning J."/>
            <person name="Marabella R."/>
            <person name="Maru K."/>
            <person name="Matthews C."/>
            <person name="Mauceli E."/>
            <person name="Mccarthy M."/>
            <person name="Mcdonough S."/>
            <person name="Mcghee T."/>
            <person name="Meldrim J."/>
            <person name="Meneus L."/>
            <person name="Mesirov J."/>
            <person name="Mihalev A."/>
            <person name="Mihova T."/>
            <person name="Mikkelsen T."/>
            <person name="Mlenga V."/>
            <person name="Moru K."/>
            <person name="Mozes J."/>
            <person name="Mulrain L."/>
            <person name="Munson G."/>
            <person name="Naylor J."/>
            <person name="Newes C."/>
            <person name="Nguyen C."/>
            <person name="Nguyen N."/>
            <person name="Nguyen T."/>
            <person name="Nicol R."/>
            <person name="Nielsen C."/>
            <person name="Nizzari M."/>
            <person name="Norbu C."/>
            <person name="Norbu N."/>
            <person name="O'donnell P."/>
            <person name="Okoawo O."/>
            <person name="O'leary S."/>
            <person name="Omotosho B."/>
            <person name="O'neill K."/>
            <person name="Osman S."/>
            <person name="Parker S."/>
            <person name="Perrin D."/>
            <person name="Phunkhang P."/>
            <person name="Piqani B."/>
            <person name="Purcell S."/>
            <person name="Rachupka T."/>
            <person name="Ramasamy U."/>
            <person name="Rameau R."/>
            <person name="Ray V."/>
            <person name="Raymond C."/>
            <person name="Retta R."/>
            <person name="Richardson S."/>
            <person name="Rise C."/>
            <person name="Rodriguez J."/>
            <person name="Rogers J."/>
            <person name="Rogov P."/>
            <person name="Rutman M."/>
            <person name="Schupbach R."/>
            <person name="Seaman C."/>
            <person name="Settipalli S."/>
            <person name="Sharpe T."/>
            <person name="Sheridan J."/>
            <person name="Sherpa N."/>
            <person name="Shi J."/>
            <person name="Smirnov S."/>
            <person name="Smith C."/>
            <person name="Sougnez C."/>
            <person name="Spencer B."/>
            <person name="Stalker J."/>
            <person name="Stange-thomann N."/>
            <person name="Stavropoulos S."/>
            <person name="Stetson K."/>
            <person name="Stone C."/>
            <person name="Stone S."/>
            <person name="Stubbs M."/>
            <person name="Talamas J."/>
            <person name="Tchuinga P."/>
            <person name="Tenzing P."/>
            <person name="Tesfaye S."/>
            <person name="Theodore J."/>
            <person name="Thoulutsang Y."/>
            <person name="Topham K."/>
            <person name="Towey S."/>
            <person name="Tsamla T."/>
            <person name="Tsomo N."/>
            <person name="Vallee D."/>
            <person name="Vassiliev H."/>
            <person name="Venkataraman V."/>
            <person name="Vinson J."/>
            <person name="Vo A."/>
            <person name="Wade C."/>
            <person name="Wang S."/>
            <person name="Wangchuk T."/>
            <person name="Wangdi T."/>
            <person name="Whittaker C."/>
            <person name="Wilkinson J."/>
            <person name="Wu Y."/>
            <person name="Wyman D."/>
            <person name="Yadav S."/>
            <person name="Yang S."/>
            <person name="Yang X."/>
            <person name="Yeager S."/>
            <person name="Yee E."/>
            <person name="Young G."/>
            <person name="Zainoun J."/>
            <person name="Zembeck L."/>
            <person name="Zimmer A."/>
            <person name="Zody M."/>
            <person name="Lander E."/>
        </authorList>
    </citation>
    <scope>NUCLEOTIDE SEQUENCE [LARGE SCALE GENOMIC DNA]</scope>
</reference>
<feature type="region of interest" description="Disordered" evidence="6">
    <location>
        <begin position="409"/>
        <end position="433"/>
    </location>
</feature>
<sequence length="492" mass="54813">NDSLTFHNIHGKNITLSEGNKVAQRINSFCYGIVFSSRPIRINEVAHLKLEQISHMWSGLVRFGVTCIRPEILGSQGLPRFLCPDLTNQDGIWAKALSDEFANENTVISFHVNHSGELCYMVNGTSQESIISGIPTEQPLWVVMDVYGNSTALKFVGKWTLILYELEPDENNLRRLRQLISSDFSDWDLNDLVDIGFSCHTGKNIRLSSNNVYKIRTTNKHSIVFSDRAFRVEDTWHLKVGQSEHGDFDVPVLGVGVTNCNPESIDMESWSGETNDLLDRFEYWVLQDVFPCPRKGDFFSITITDDGFVSFKVLNSGLEEKLFFCDTSQPLWIVIDMRGSLRHLVSVAGSALDGVSSTLWVVVEGDGSVSNNIWMFMVSVVIYSETSAHRSLVNNTALLETTIMSTNDAPSSSGAAGITPDAKNKAGKSPNPPLKDSECSLCVDAPANIAVYDCGHVCLCEACSKKLLQVERFPKCPICRKMIKDVMKIYRV</sequence>
<dbReference type="eggNOG" id="KOG4625">
    <property type="taxonomic scope" value="Eukaryota"/>
</dbReference>
<evidence type="ECO:0000256" key="5">
    <source>
        <dbReference type="PROSITE-ProRule" id="PRU00175"/>
    </source>
</evidence>
<reference evidence="9" key="3">
    <citation type="submission" date="2025-09" db="UniProtKB">
        <authorList>
            <consortium name="Ensembl"/>
        </authorList>
    </citation>
    <scope>IDENTIFICATION</scope>
</reference>
<dbReference type="InterPro" id="IPR006573">
    <property type="entry name" value="NHR_dom"/>
</dbReference>
<dbReference type="Gene3D" id="2.60.120.920">
    <property type="match status" value="2"/>
</dbReference>
<dbReference type="STRING" id="51511.ENSCSAVP00000009949"/>